<feature type="region of interest" description="Disordered" evidence="1">
    <location>
        <begin position="1"/>
        <end position="62"/>
    </location>
</feature>
<name>A0A6J5KH18_9CAUD</name>
<reference evidence="2" key="1">
    <citation type="submission" date="2020-04" db="EMBL/GenBank/DDBJ databases">
        <authorList>
            <person name="Chiriac C."/>
            <person name="Salcher M."/>
            <person name="Ghai R."/>
            <person name="Kavagutti S V."/>
        </authorList>
    </citation>
    <scope>NUCLEOTIDE SEQUENCE</scope>
</reference>
<sequence length="62" mass="6234">MSAPKPPPPMAERQAQKLPDNGDTSGVADDIARRRRAMQMTATTGGLGLGASGPAVTTTLGG</sequence>
<organism evidence="2">
    <name type="scientific">uncultured Caudovirales phage</name>
    <dbReference type="NCBI Taxonomy" id="2100421"/>
    <lineage>
        <taxon>Viruses</taxon>
        <taxon>Duplodnaviria</taxon>
        <taxon>Heunggongvirae</taxon>
        <taxon>Uroviricota</taxon>
        <taxon>Caudoviricetes</taxon>
        <taxon>Peduoviridae</taxon>
        <taxon>Maltschvirus</taxon>
        <taxon>Maltschvirus maltsch</taxon>
    </lineage>
</organism>
<gene>
    <name evidence="2" type="ORF">UFOVP5_52</name>
</gene>
<protein>
    <submittedName>
        <fullName evidence="2">Uncharacterized protein</fullName>
    </submittedName>
</protein>
<proteinExistence type="predicted"/>
<dbReference type="EMBL" id="LR796135">
    <property type="protein sequence ID" value="CAB4120815.1"/>
    <property type="molecule type" value="Genomic_DNA"/>
</dbReference>
<feature type="compositionally biased region" description="Pro residues" evidence="1">
    <location>
        <begin position="1"/>
        <end position="10"/>
    </location>
</feature>
<evidence type="ECO:0000256" key="1">
    <source>
        <dbReference type="SAM" id="MobiDB-lite"/>
    </source>
</evidence>
<evidence type="ECO:0000313" key="2">
    <source>
        <dbReference type="EMBL" id="CAB4120815.1"/>
    </source>
</evidence>
<accession>A0A6J5KH18</accession>